<feature type="transmembrane region" description="Helical" evidence="9">
    <location>
        <begin position="281"/>
        <end position="303"/>
    </location>
</feature>
<dbReference type="CDD" id="cd06261">
    <property type="entry name" value="TM_PBP2"/>
    <property type="match status" value="1"/>
</dbReference>
<evidence type="ECO:0000256" key="7">
    <source>
        <dbReference type="ARBA" id="ARBA00022989"/>
    </source>
</evidence>
<sequence length="450" mass="49467">MASELPMTKKIGVIFKEGSSLTKASFLIMGIRNLASKQLVKGALFLISEIAFILFMATKGVQALRGLITLGTNTQGWEFDESLGFKVRVAGDNSMLLLIFGICTILLCFGMFLVWRANVKSAGKIDWLNREKKHIPSFVEEVHDLLDGRFHLTLLAIPTASIIFFTVLPLLYMISIAFTSYDHNHLPPKNLFDWVGVSNFGNVLSGNISGTFFPLLGWTLIWATLATFTCFFFGVVLAVLLNAKGVVGKKVLRTLFVITMAIPPFVSLLVMRNLLHASGPVNTLLLNAGLITSPVPFLTNGLWAKMSIIFVNMWIGIPASMLITTGVIINLPEEQLEAARIDGANSFQIFRNITFPQILTVMAPTLIQQFVGNINNFNVIYLLTGGLPSNSNYYGAGETDLLVTWLYKLTVDNADYNLASVIGIITFVLSAGLSLIVYTRTSSYKEGRNA</sequence>
<evidence type="ECO:0000256" key="2">
    <source>
        <dbReference type="ARBA" id="ARBA00009047"/>
    </source>
</evidence>
<dbReference type="Gene3D" id="1.10.3720.10">
    <property type="entry name" value="MetI-like"/>
    <property type="match status" value="1"/>
</dbReference>
<comment type="similarity">
    <text evidence="2 10">Belongs to the binding-protein-dependent transport system permease family. MalFG subfamily.</text>
</comment>
<gene>
    <name evidence="12" type="ORF">NRIC_07600</name>
</gene>
<dbReference type="RefSeq" id="WP_227873729.1">
    <property type="nucleotide sequence ID" value="NZ_BJCC01000007.1"/>
</dbReference>
<feature type="transmembrane region" description="Helical" evidence="9">
    <location>
        <begin position="39"/>
        <end position="57"/>
    </location>
</feature>
<keyword evidence="13" id="KW-1185">Reference proteome</keyword>
<dbReference type="GO" id="GO:0042956">
    <property type="term" value="P:maltodextrin transmembrane transport"/>
    <property type="evidence" value="ECO:0007669"/>
    <property type="project" value="TreeGrafter"/>
</dbReference>
<feature type="domain" description="ABC transmembrane type-1" evidence="11">
    <location>
        <begin position="216"/>
        <end position="437"/>
    </location>
</feature>
<evidence type="ECO:0000256" key="3">
    <source>
        <dbReference type="ARBA" id="ARBA00022448"/>
    </source>
</evidence>
<keyword evidence="4 10" id="KW-1003">Cell membrane</keyword>
<dbReference type="PANTHER" id="PTHR47314:SF1">
    <property type="entry name" value="MALTOSE_MALTODEXTRIN TRANSPORT SYSTEM PERMEASE PROTEIN MALF"/>
    <property type="match status" value="1"/>
</dbReference>
<dbReference type="SUPFAM" id="SSF160964">
    <property type="entry name" value="MalF N-terminal region-like"/>
    <property type="match status" value="1"/>
</dbReference>
<evidence type="ECO:0000313" key="13">
    <source>
        <dbReference type="Proteomes" id="UP000290567"/>
    </source>
</evidence>
<feature type="transmembrane region" description="Helical" evidence="9">
    <location>
        <begin position="152"/>
        <end position="178"/>
    </location>
</feature>
<feature type="transmembrane region" description="Helical" evidence="9">
    <location>
        <begin position="255"/>
        <end position="275"/>
    </location>
</feature>
<dbReference type="SUPFAM" id="SSF161098">
    <property type="entry name" value="MetI-like"/>
    <property type="match status" value="1"/>
</dbReference>
<organism evidence="12 13">
    <name type="scientific">Enterococcus florum</name>
    <dbReference type="NCBI Taxonomy" id="2480627"/>
    <lineage>
        <taxon>Bacteria</taxon>
        <taxon>Bacillati</taxon>
        <taxon>Bacillota</taxon>
        <taxon>Bacilli</taxon>
        <taxon>Lactobacillales</taxon>
        <taxon>Enterococcaceae</taxon>
        <taxon>Enterococcus</taxon>
    </lineage>
</organism>
<feature type="transmembrane region" description="Helical" evidence="9">
    <location>
        <begin position="310"/>
        <end position="329"/>
    </location>
</feature>
<evidence type="ECO:0000256" key="5">
    <source>
        <dbReference type="ARBA" id="ARBA00022597"/>
    </source>
</evidence>
<dbReference type="GO" id="GO:1990060">
    <property type="term" value="C:maltose transport complex"/>
    <property type="evidence" value="ECO:0007669"/>
    <property type="project" value="TreeGrafter"/>
</dbReference>
<dbReference type="InterPro" id="IPR035906">
    <property type="entry name" value="MetI-like_sf"/>
</dbReference>
<evidence type="ECO:0000256" key="10">
    <source>
        <dbReference type="RuleBase" id="RU367050"/>
    </source>
</evidence>
<dbReference type="PANTHER" id="PTHR47314">
    <property type="entry name" value="MALTOSE/MALTODEXTRIN TRANSPORT SYSTEM PERMEASE PROTEIN MALF"/>
    <property type="match status" value="1"/>
</dbReference>
<name>A0A4V0WP74_9ENTE</name>
<dbReference type="PROSITE" id="PS50928">
    <property type="entry name" value="ABC_TM1"/>
    <property type="match status" value="1"/>
</dbReference>
<evidence type="ECO:0000256" key="8">
    <source>
        <dbReference type="ARBA" id="ARBA00023136"/>
    </source>
</evidence>
<evidence type="ECO:0000256" key="4">
    <source>
        <dbReference type="ARBA" id="ARBA00022475"/>
    </source>
</evidence>
<proteinExistence type="inferred from homology"/>
<keyword evidence="7 9" id="KW-1133">Transmembrane helix</keyword>
<protein>
    <recommendedName>
        <fullName evidence="10">Maltose/maltodextrin transport system permease protein</fullName>
    </recommendedName>
</protein>
<dbReference type="EMBL" id="BJCC01000007">
    <property type="protein sequence ID" value="GCF92869.1"/>
    <property type="molecule type" value="Genomic_DNA"/>
</dbReference>
<keyword evidence="6 9" id="KW-0812">Transmembrane</keyword>
<dbReference type="GO" id="GO:0015423">
    <property type="term" value="F:ABC-type maltose transporter activity"/>
    <property type="evidence" value="ECO:0007669"/>
    <property type="project" value="TreeGrafter"/>
</dbReference>
<evidence type="ECO:0000313" key="12">
    <source>
        <dbReference type="EMBL" id="GCF92869.1"/>
    </source>
</evidence>
<evidence type="ECO:0000256" key="9">
    <source>
        <dbReference type="RuleBase" id="RU363032"/>
    </source>
</evidence>
<dbReference type="AlphaFoldDB" id="A0A4V0WP74"/>
<keyword evidence="5 10" id="KW-0762">Sugar transport</keyword>
<evidence type="ECO:0000256" key="6">
    <source>
        <dbReference type="ARBA" id="ARBA00022692"/>
    </source>
</evidence>
<reference evidence="13" key="1">
    <citation type="submission" date="2019-02" db="EMBL/GenBank/DDBJ databases">
        <title>Draft genome sequence of Enterococcus sp. Gos25-1.</title>
        <authorList>
            <person name="Tanaka N."/>
            <person name="Shiwa Y."/>
            <person name="Fujita N."/>
        </authorList>
    </citation>
    <scope>NUCLEOTIDE SEQUENCE [LARGE SCALE GENOMIC DNA]</scope>
    <source>
        <strain evidence="13">Gos25-1</strain>
    </source>
</reference>
<comment type="function">
    <text evidence="10">Part of the ABC transporter complex MalEFGK involved in maltose/maltodextrin import. Probably responsible for the translocation of the substrate across the membrane.</text>
</comment>
<evidence type="ECO:0000256" key="1">
    <source>
        <dbReference type="ARBA" id="ARBA00004651"/>
    </source>
</evidence>
<feature type="transmembrane region" description="Helical" evidence="9">
    <location>
        <begin position="416"/>
        <end position="438"/>
    </location>
</feature>
<evidence type="ECO:0000259" key="11">
    <source>
        <dbReference type="PROSITE" id="PS50928"/>
    </source>
</evidence>
<keyword evidence="8 9" id="KW-0472">Membrane</keyword>
<accession>A0A4V0WP74</accession>
<comment type="subcellular location">
    <subcellularLocation>
        <location evidence="1 9">Cell membrane</location>
        <topology evidence="1 9">Multi-pass membrane protein</topology>
    </subcellularLocation>
</comment>
<feature type="transmembrane region" description="Helical" evidence="9">
    <location>
        <begin position="95"/>
        <end position="115"/>
    </location>
</feature>
<keyword evidence="3 9" id="KW-0813">Transport</keyword>
<feature type="transmembrane region" description="Helical" evidence="9">
    <location>
        <begin position="220"/>
        <end position="243"/>
    </location>
</feature>
<dbReference type="Proteomes" id="UP000290567">
    <property type="component" value="Unassembled WGS sequence"/>
</dbReference>
<dbReference type="InterPro" id="IPR000515">
    <property type="entry name" value="MetI-like"/>
</dbReference>
<comment type="caution">
    <text evidence="12">The sequence shown here is derived from an EMBL/GenBank/DDBJ whole genome shotgun (WGS) entry which is preliminary data.</text>
</comment>
<dbReference type="Pfam" id="PF00528">
    <property type="entry name" value="BPD_transp_1"/>
    <property type="match status" value="1"/>
</dbReference>